<comment type="caution">
    <text evidence="1">The sequence shown here is derived from an EMBL/GenBank/DDBJ whole genome shotgun (WGS) entry which is preliminary data.</text>
</comment>
<accession>A0AC61R929</accession>
<organism evidence="1 2">
    <name type="scientific">Dubosiella muris</name>
    <dbReference type="NCBI Taxonomy" id="3038133"/>
    <lineage>
        <taxon>Bacteria</taxon>
        <taxon>Bacillati</taxon>
        <taxon>Bacillota</taxon>
        <taxon>Erysipelotrichia</taxon>
        <taxon>Erysipelotrichales</taxon>
        <taxon>Erysipelotrichaceae</taxon>
        <taxon>Dubosiella</taxon>
    </lineage>
</organism>
<name>A0AC61R929_9FIRM</name>
<evidence type="ECO:0000313" key="1">
    <source>
        <dbReference type="EMBL" id="TGY66447.1"/>
    </source>
</evidence>
<dbReference type="Proteomes" id="UP000308836">
    <property type="component" value="Unassembled WGS sequence"/>
</dbReference>
<evidence type="ECO:0000313" key="2">
    <source>
        <dbReference type="Proteomes" id="UP000308836"/>
    </source>
</evidence>
<gene>
    <name evidence="1" type="ORF">E5336_03905</name>
</gene>
<proteinExistence type="predicted"/>
<sequence>MSKKQKRRQRVVLLGLLVALLGLVVVDLQSGYANISLTQIGEILSGRASRALTYTFLELRMPRIVVSLLVGVGLSVSGMLMQSVTRNEMADPGLLGMNAGSGLLLAVFFVFFKQSVDRFSFWLPVLSFAGALGVFGLEYRLALVRQKMHPKRLLLMGVAISLALSSLTTMLMLRLPDQDYAFVQNWLAGNIWGASWGNAALLAVGFVPLLGVAFYGAKTLNLFDLGEIPATALGVDVKRQTKKFLLAAIALSSLCCAVGGGLSFVGLICPHLARKLVGVNHRVLVIGSVLLGGVLLTGADIVSRTLLLPNEIPVGIVATVLGAPYFLYLLVKEK</sequence>
<keyword evidence="2" id="KW-1185">Reference proteome</keyword>
<dbReference type="EMBL" id="SRYG01000006">
    <property type="protein sequence ID" value="TGY66447.1"/>
    <property type="molecule type" value="Genomic_DNA"/>
</dbReference>
<reference evidence="1" key="1">
    <citation type="submission" date="2019-04" db="EMBL/GenBank/DDBJ databases">
        <title>Microbes associate with the intestines of laboratory mice.</title>
        <authorList>
            <person name="Navarre W."/>
            <person name="Wong E."/>
            <person name="Huang K."/>
            <person name="Tropini C."/>
            <person name="Ng K."/>
            <person name="Yu B."/>
        </authorList>
    </citation>
    <scope>NUCLEOTIDE SEQUENCE</scope>
    <source>
        <strain evidence="1">NM09_H32</strain>
    </source>
</reference>
<protein>
    <submittedName>
        <fullName evidence="1">Iron ABC transporter permease</fullName>
    </submittedName>
</protein>